<accession>A0A414BGG2</accession>
<dbReference type="Proteomes" id="UP000283766">
    <property type="component" value="Unassembled WGS sequence"/>
</dbReference>
<dbReference type="EMBL" id="QRJL01000003">
    <property type="protein sequence ID" value="RHH32707.1"/>
    <property type="molecule type" value="Genomic_DNA"/>
</dbReference>
<proteinExistence type="predicted"/>
<dbReference type="Proteomes" id="UP000284514">
    <property type="component" value="Unassembled WGS sequence"/>
</dbReference>
<evidence type="ECO:0000313" key="2">
    <source>
        <dbReference type="EMBL" id="RHH32707.1"/>
    </source>
</evidence>
<evidence type="ECO:0000313" key="1">
    <source>
        <dbReference type="EMBL" id="RHC73667.1"/>
    </source>
</evidence>
<protein>
    <submittedName>
        <fullName evidence="1">DUF4249 family protein</fullName>
    </submittedName>
</protein>
<dbReference type="EMBL" id="QSIF01000014">
    <property type="protein sequence ID" value="RHC73667.1"/>
    <property type="molecule type" value="Genomic_DNA"/>
</dbReference>
<dbReference type="PROSITE" id="PS51257">
    <property type="entry name" value="PROKAR_LIPOPROTEIN"/>
    <property type="match status" value="1"/>
</dbReference>
<comment type="caution">
    <text evidence="1">The sequence shown here is derived from an EMBL/GenBank/DDBJ whole genome shotgun (WGS) entry which is preliminary data.</text>
</comment>
<reference evidence="3 4" key="1">
    <citation type="submission" date="2018-08" db="EMBL/GenBank/DDBJ databases">
        <title>A genome reference for cultivated species of the human gut microbiota.</title>
        <authorList>
            <person name="Zou Y."/>
            <person name="Xue W."/>
            <person name="Luo G."/>
        </authorList>
    </citation>
    <scope>NUCLEOTIDE SEQUENCE [LARGE SCALE GENOMIC DNA]</scope>
    <source>
        <strain evidence="2 3">AM18-14LB</strain>
        <strain evidence="1 4">AM34-25</strain>
    </source>
</reference>
<name>A0A414BGG2_BACUN</name>
<evidence type="ECO:0000313" key="3">
    <source>
        <dbReference type="Proteomes" id="UP000283766"/>
    </source>
</evidence>
<dbReference type="RefSeq" id="WP_117991108.1">
    <property type="nucleotide sequence ID" value="NZ_CAXSNS010000001.1"/>
</dbReference>
<gene>
    <name evidence="2" type="ORF">DW216_07680</name>
    <name evidence="1" type="ORF">DW831_10100</name>
</gene>
<dbReference type="Pfam" id="PF14054">
    <property type="entry name" value="DUF4249"/>
    <property type="match status" value="1"/>
</dbReference>
<dbReference type="InterPro" id="IPR025345">
    <property type="entry name" value="DUF4249"/>
</dbReference>
<dbReference type="AlphaFoldDB" id="A0A414BGG2"/>
<organism evidence="1 4">
    <name type="scientific">Bacteroides uniformis</name>
    <dbReference type="NCBI Taxonomy" id="820"/>
    <lineage>
        <taxon>Bacteria</taxon>
        <taxon>Pseudomonadati</taxon>
        <taxon>Bacteroidota</taxon>
        <taxon>Bacteroidia</taxon>
        <taxon>Bacteroidales</taxon>
        <taxon>Bacteroidaceae</taxon>
        <taxon>Bacteroides</taxon>
    </lineage>
</organism>
<evidence type="ECO:0000313" key="4">
    <source>
        <dbReference type="Proteomes" id="UP000284514"/>
    </source>
</evidence>
<sequence length="329" mass="37288">MVRYFSIIWTLCLLFLLSGCEEEFDVDIPDSMLDGIVFNGVITSENPPYFFLLRKPALISGQDGQYEGIEDATMIVTDCTDGIKDTMQVLHPYDDYGGVFYDYYDYYQKKSARVAVNPGHDNISCRGMYATTKIYGIEGHSYQLDIFYGGKHYKSDIQRMESALPITDMKLKRFDFNEKGHTWAPCISFINPFGVDNYYLFQLNANSYTNYSLKHPQFLLSSGQFWGYSILSDEYLEENVVDFLIDDGENPLGYPPGWDYPMGDSLYVWAQTISRSCYDVFDQMIRQFRSDGGAYTPAPSSVGSNISGGAYGCFRVSAVSEKGIATGER</sequence>